<organism evidence="2 3">
    <name type="scientific">Candidatus Glassbacteria bacterium GWA2_58_10</name>
    <dbReference type="NCBI Taxonomy" id="1817865"/>
    <lineage>
        <taxon>Bacteria</taxon>
        <taxon>Candidatus Glassiibacteriota</taxon>
    </lineage>
</organism>
<feature type="transmembrane region" description="Helical" evidence="1">
    <location>
        <begin position="12"/>
        <end position="36"/>
    </location>
</feature>
<proteinExistence type="predicted"/>
<dbReference type="Proteomes" id="UP000176992">
    <property type="component" value="Unassembled WGS sequence"/>
</dbReference>
<evidence type="ECO:0000313" key="3">
    <source>
        <dbReference type="Proteomes" id="UP000176992"/>
    </source>
</evidence>
<gene>
    <name evidence="2" type="ORF">A2Z86_02900</name>
</gene>
<keyword evidence="1" id="KW-0812">Transmembrane</keyword>
<evidence type="ECO:0000313" key="2">
    <source>
        <dbReference type="EMBL" id="OGF97269.1"/>
    </source>
</evidence>
<comment type="caution">
    <text evidence="2">The sequence shown here is derived from an EMBL/GenBank/DDBJ whole genome shotgun (WGS) entry which is preliminary data.</text>
</comment>
<feature type="transmembrane region" description="Helical" evidence="1">
    <location>
        <begin position="79"/>
        <end position="100"/>
    </location>
</feature>
<sequence>MKDLIGKTTLPVRIGILLAVMSIMFGFSVGIVFGGFDTILRNVLKAKAEAVLVTVYNNDIDKMRSILNMSGGLIKMAHIHANGLGISSLALIFMMILFCPDGKAKDSAAVCLGLGALGYSTFWLFAGLKAPGLGSTQLAHDSLHLLAIPAAAMSVAGLLLTFGLFVRAAFIKKKE</sequence>
<keyword evidence="1" id="KW-0472">Membrane</keyword>
<accession>A0A1F5YB32</accession>
<name>A0A1F5YB32_9BACT</name>
<reference evidence="2 3" key="1">
    <citation type="journal article" date="2016" name="Nat. Commun.">
        <title>Thousands of microbial genomes shed light on interconnected biogeochemical processes in an aquifer system.</title>
        <authorList>
            <person name="Anantharaman K."/>
            <person name="Brown C.T."/>
            <person name="Hug L.A."/>
            <person name="Sharon I."/>
            <person name="Castelle C.J."/>
            <person name="Probst A.J."/>
            <person name="Thomas B.C."/>
            <person name="Singh A."/>
            <person name="Wilkins M.J."/>
            <person name="Karaoz U."/>
            <person name="Brodie E.L."/>
            <person name="Williams K.H."/>
            <person name="Hubbard S.S."/>
            <person name="Banfield J.F."/>
        </authorList>
    </citation>
    <scope>NUCLEOTIDE SEQUENCE [LARGE SCALE GENOMIC DNA]</scope>
</reference>
<dbReference type="AlphaFoldDB" id="A0A1F5YB32"/>
<evidence type="ECO:0000256" key="1">
    <source>
        <dbReference type="SAM" id="Phobius"/>
    </source>
</evidence>
<protein>
    <submittedName>
        <fullName evidence="2">Uncharacterized protein</fullName>
    </submittedName>
</protein>
<feature type="transmembrane region" description="Helical" evidence="1">
    <location>
        <begin position="146"/>
        <end position="170"/>
    </location>
</feature>
<keyword evidence="1" id="KW-1133">Transmembrane helix</keyword>
<dbReference type="EMBL" id="MFIV01000231">
    <property type="protein sequence ID" value="OGF97269.1"/>
    <property type="molecule type" value="Genomic_DNA"/>
</dbReference>
<feature type="transmembrane region" description="Helical" evidence="1">
    <location>
        <begin position="107"/>
        <end position="126"/>
    </location>
</feature>